<protein>
    <submittedName>
        <fullName evidence="3">Gluconolactonase</fullName>
    </submittedName>
</protein>
<feature type="domain" description="SMP-30/Gluconolactonase/LRE-like region" evidence="2">
    <location>
        <begin position="29"/>
        <end position="277"/>
    </location>
</feature>
<dbReference type="PANTHER" id="PTHR47572">
    <property type="entry name" value="LIPOPROTEIN-RELATED"/>
    <property type="match status" value="1"/>
</dbReference>
<proteinExistence type="predicted"/>
<dbReference type="EMBL" id="RJKX01000011">
    <property type="protein sequence ID" value="ROQ01276.1"/>
    <property type="molecule type" value="Genomic_DNA"/>
</dbReference>
<evidence type="ECO:0000256" key="1">
    <source>
        <dbReference type="ARBA" id="ARBA00022801"/>
    </source>
</evidence>
<comment type="caution">
    <text evidence="3">The sequence shown here is derived from an EMBL/GenBank/DDBJ whole genome shotgun (WGS) entry which is preliminary data.</text>
</comment>
<dbReference type="InterPro" id="IPR011042">
    <property type="entry name" value="6-blade_b-propeller_TolB-like"/>
</dbReference>
<name>A0A3N1MJV3_9PROT</name>
<evidence type="ECO:0000313" key="3">
    <source>
        <dbReference type="EMBL" id="ROQ01276.1"/>
    </source>
</evidence>
<dbReference type="InterPro" id="IPR013658">
    <property type="entry name" value="SGL"/>
</dbReference>
<evidence type="ECO:0000259" key="2">
    <source>
        <dbReference type="Pfam" id="PF08450"/>
    </source>
</evidence>
<accession>A0A3N1MJV3</accession>
<dbReference type="RefSeq" id="WP_123688056.1">
    <property type="nucleotide sequence ID" value="NZ_AP019700.1"/>
</dbReference>
<sequence>MSLEIRDPRLTAIVGPAVTFETVATGCIFTEGPLWHPAGYLLFSDMPGDHLRRWSQAEGVTTFRQPCNKSNGLAWDRQGRLVACEHATSRVTRTEADGTITVLATHHDGRELNSPNDVVVHGDGGIYFSDPTYGRMEHYGVLREPQLDFRGVFRIDPSGEVRLLADDFGQPNGLCFSQDGRRLFVNDTDRQHIRLFDVRADGTLAGGQVWAETTGEGDGAPDGMKLDSAGNLYCCGPGGIHVFAPDATCLGVVGVPEYTANFAWGDGDYRSLFITASTSVYRIRVDVPGTPQFP</sequence>
<dbReference type="Proteomes" id="UP000278222">
    <property type="component" value="Unassembled WGS sequence"/>
</dbReference>
<dbReference type="PANTHER" id="PTHR47572:SF4">
    <property type="entry name" value="LACTONASE DRP35"/>
    <property type="match status" value="1"/>
</dbReference>
<dbReference type="SUPFAM" id="SSF63829">
    <property type="entry name" value="Calcium-dependent phosphotriesterase"/>
    <property type="match status" value="1"/>
</dbReference>
<dbReference type="AlphaFoldDB" id="A0A3N1MJV3"/>
<keyword evidence="4" id="KW-1185">Reference proteome</keyword>
<organism evidence="3 4">
    <name type="scientific">Stella humosa</name>
    <dbReference type="NCBI Taxonomy" id="94"/>
    <lineage>
        <taxon>Bacteria</taxon>
        <taxon>Pseudomonadati</taxon>
        <taxon>Pseudomonadota</taxon>
        <taxon>Alphaproteobacteria</taxon>
        <taxon>Rhodospirillales</taxon>
        <taxon>Stellaceae</taxon>
        <taxon>Stella</taxon>
    </lineage>
</organism>
<dbReference type="InterPro" id="IPR051262">
    <property type="entry name" value="SMP-30/CGR1_Lactonase"/>
</dbReference>
<dbReference type="Gene3D" id="2.120.10.30">
    <property type="entry name" value="TolB, C-terminal domain"/>
    <property type="match status" value="1"/>
</dbReference>
<keyword evidence="1" id="KW-0378">Hydrolase</keyword>
<gene>
    <name evidence="3" type="ORF">EDC65_0454</name>
</gene>
<dbReference type="GO" id="GO:0016787">
    <property type="term" value="F:hydrolase activity"/>
    <property type="evidence" value="ECO:0007669"/>
    <property type="project" value="UniProtKB-KW"/>
</dbReference>
<dbReference type="Pfam" id="PF08450">
    <property type="entry name" value="SGL"/>
    <property type="match status" value="1"/>
</dbReference>
<dbReference type="OrthoDB" id="2633250at2"/>
<reference evidence="3 4" key="1">
    <citation type="submission" date="2018-11" db="EMBL/GenBank/DDBJ databases">
        <title>Genomic Encyclopedia of Type Strains, Phase IV (KMG-IV): sequencing the most valuable type-strain genomes for metagenomic binning, comparative biology and taxonomic classification.</title>
        <authorList>
            <person name="Goeker M."/>
        </authorList>
    </citation>
    <scope>NUCLEOTIDE SEQUENCE [LARGE SCALE GENOMIC DNA]</scope>
    <source>
        <strain evidence="3 4">DSM 5900</strain>
    </source>
</reference>
<evidence type="ECO:0000313" key="4">
    <source>
        <dbReference type="Proteomes" id="UP000278222"/>
    </source>
</evidence>